<dbReference type="EMBL" id="CADIKZ010000018">
    <property type="protein sequence ID" value="CAB3912649.1"/>
    <property type="molecule type" value="Genomic_DNA"/>
</dbReference>
<evidence type="ECO:0000256" key="3">
    <source>
        <dbReference type="ARBA" id="ARBA00022840"/>
    </source>
</evidence>
<organism evidence="6 7">
    <name type="scientific">Achromobacter pulmonis</name>
    <dbReference type="NCBI Taxonomy" id="1389932"/>
    <lineage>
        <taxon>Bacteria</taxon>
        <taxon>Pseudomonadati</taxon>
        <taxon>Pseudomonadota</taxon>
        <taxon>Betaproteobacteria</taxon>
        <taxon>Burkholderiales</taxon>
        <taxon>Alcaligenaceae</taxon>
        <taxon>Achromobacter</taxon>
    </lineage>
</organism>
<dbReference type="PANTHER" id="PTHR43585:SF2">
    <property type="entry name" value="ATP-GRASP ENZYME FSQD"/>
    <property type="match status" value="1"/>
</dbReference>
<keyword evidence="1" id="KW-0436">Ligase</keyword>
<keyword evidence="2 4" id="KW-0547">Nucleotide-binding</keyword>
<dbReference type="PROSITE" id="PS50975">
    <property type="entry name" value="ATP_GRASP"/>
    <property type="match status" value="1"/>
</dbReference>
<sequence>MKEAVLLLMHQGNSFTAELHERLAARGIALVAISSRPADMAVLERNQPLLDAWVVGAGPELSDADVRAGVAQLAQRGYRFLAAIATFEGYRLFMADLNHAFGAPDVPRVALERALHKHRCREFLLMQGLSAATCRLIPAGSGADAAGLDPQRKWFIKPVRGAASFGCFILENRDDLTDVPAMQAQMLKDGKLAAIFMGRYDFFAEEYIEGPEFSYEIVAAAGRPRVLCVHEKARVERLPRTTLESMSISPPLSLPVDTLREGERFVAECLTRMGLGEGAYHVEMKYWQARRRWEIIEINPRMGGSLINASTTRATGASILDLWLRTLLARAPADIAAFHAQADAVAQLDRLDRDDDHRAVVFISKYGKKGATVDSIDYDTSGHSPDLLEFHVKPGTRLEDSDRAICVMDALWQVDRAALADAVESIDRESDENFRITYQAAQGV</sequence>
<dbReference type="AlphaFoldDB" id="A0A6S7EHJ0"/>
<dbReference type="GO" id="GO:0046872">
    <property type="term" value="F:metal ion binding"/>
    <property type="evidence" value="ECO:0007669"/>
    <property type="project" value="InterPro"/>
</dbReference>
<dbReference type="Pfam" id="PF13535">
    <property type="entry name" value="ATP-grasp_4"/>
    <property type="match status" value="1"/>
</dbReference>
<evidence type="ECO:0000259" key="5">
    <source>
        <dbReference type="PROSITE" id="PS50975"/>
    </source>
</evidence>
<reference evidence="6 7" key="1">
    <citation type="submission" date="2020-04" db="EMBL/GenBank/DDBJ databases">
        <authorList>
            <person name="De Canck E."/>
        </authorList>
    </citation>
    <scope>NUCLEOTIDE SEQUENCE [LARGE SCALE GENOMIC DNA]</scope>
    <source>
        <strain evidence="6 7">LMG 26788</strain>
    </source>
</reference>
<protein>
    <recommendedName>
        <fullName evidence="5">ATP-grasp domain-containing protein</fullName>
    </recommendedName>
</protein>
<proteinExistence type="predicted"/>
<name>A0A6S7EHJ0_9BURK</name>
<dbReference type="GO" id="GO:0005524">
    <property type="term" value="F:ATP binding"/>
    <property type="evidence" value="ECO:0007669"/>
    <property type="project" value="UniProtKB-UniRule"/>
</dbReference>
<dbReference type="GO" id="GO:0016874">
    <property type="term" value="F:ligase activity"/>
    <property type="evidence" value="ECO:0007669"/>
    <property type="project" value="UniProtKB-KW"/>
</dbReference>
<dbReference type="InterPro" id="IPR052032">
    <property type="entry name" value="ATP-dep_AA_Ligase"/>
</dbReference>
<accession>A0A6S7EHJ0</accession>
<dbReference type="RefSeq" id="WP_175141821.1">
    <property type="nucleotide sequence ID" value="NZ_CADIKZ010000018.1"/>
</dbReference>
<keyword evidence="7" id="KW-1185">Reference proteome</keyword>
<evidence type="ECO:0000256" key="1">
    <source>
        <dbReference type="ARBA" id="ARBA00022598"/>
    </source>
</evidence>
<gene>
    <name evidence="6" type="ORF">LMG26788_04878</name>
</gene>
<dbReference type="InterPro" id="IPR011761">
    <property type="entry name" value="ATP-grasp"/>
</dbReference>
<evidence type="ECO:0000313" key="7">
    <source>
        <dbReference type="Proteomes" id="UP000494203"/>
    </source>
</evidence>
<evidence type="ECO:0000256" key="4">
    <source>
        <dbReference type="PROSITE-ProRule" id="PRU00409"/>
    </source>
</evidence>
<dbReference type="SUPFAM" id="SSF56059">
    <property type="entry name" value="Glutathione synthetase ATP-binding domain-like"/>
    <property type="match status" value="1"/>
</dbReference>
<evidence type="ECO:0000313" key="6">
    <source>
        <dbReference type="EMBL" id="CAB3912649.1"/>
    </source>
</evidence>
<dbReference type="PANTHER" id="PTHR43585">
    <property type="entry name" value="FUMIPYRROLE BIOSYNTHESIS PROTEIN C"/>
    <property type="match status" value="1"/>
</dbReference>
<keyword evidence="3 4" id="KW-0067">ATP-binding</keyword>
<dbReference type="Proteomes" id="UP000494203">
    <property type="component" value="Unassembled WGS sequence"/>
</dbReference>
<feature type="domain" description="ATP-grasp" evidence="5">
    <location>
        <begin position="121"/>
        <end position="328"/>
    </location>
</feature>
<evidence type="ECO:0000256" key="2">
    <source>
        <dbReference type="ARBA" id="ARBA00022741"/>
    </source>
</evidence>
<dbReference type="Gene3D" id="3.30.470.20">
    <property type="entry name" value="ATP-grasp fold, B domain"/>
    <property type="match status" value="1"/>
</dbReference>